<dbReference type="SUPFAM" id="SSF50494">
    <property type="entry name" value="Trypsin-like serine proteases"/>
    <property type="match status" value="1"/>
</dbReference>
<sequence>MSEEFKEGMNEDRGMAEEHKGPQESASGMETPGGVNFTMKDTADERPSQPEQAAPVSPEQAAPGPAAGTGAPNYGNGDIMAEAAAANEQQTGSTQQSGSSTQQPDNAPQSKGDPAAAPTPENPVYAKSYKSEPKKEEWYEKEQKKNYDSYRFTSPVPPENNKKEKPKRPQGGIGKKLGTAAACAAVFGLVAGVVFQATNYVGGKAIPKENIKIESTQTTGDNASKGNDAISTGSSDTSGATVAQVAKNAMPSIVSIVGVSVQELPDIYKYFYGNQPQEAKSSGSGIIVSQNDTELLIATNNHVVSGADSLTVFFTNQDGSAVTSSQVEKTSSGQNDANDDSDNPGSAVAAQVKGTDADNDLAVISVKLSDIPQDILEEIKVASIGDSDALAMGDQVVAIGNALGYGQSVTSGYVSALNRQVSSENANSTFIQTDAAINPGNSGGALLNMNGELVGINSAKIASNEVEGVGFAIPISKAEPILDDLMSKETRYKVEDESKASYLGITCTDVTSEAVQVYGMPVGVFVYSLEEDGPAAQAGIQKGDVILKIDGTSLNTRDELIERLQYYEAGESVDFVISRAQNGEYKEQTITVTLGAKKDAKTTTTEDEKNR</sequence>
<keyword evidence="2" id="KW-0645">Protease</keyword>
<name>A0ABZ0U7G1_9FIRM</name>
<dbReference type="Gene3D" id="2.30.42.10">
    <property type="match status" value="1"/>
</dbReference>
<feature type="region of interest" description="Disordered" evidence="4">
    <location>
        <begin position="1"/>
        <end position="173"/>
    </location>
</feature>
<dbReference type="PRINTS" id="PR00834">
    <property type="entry name" value="PROTEASES2C"/>
</dbReference>
<dbReference type="EMBL" id="CP136422">
    <property type="protein sequence ID" value="WPX73166.1"/>
    <property type="molecule type" value="Genomic_DNA"/>
</dbReference>
<feature type="domain" description="PDZ" evidence="5">
    <location>
        <begin position="491"/>
        <end position="581"/>
    </location>
</feature>
<evidence type="ECO:0000256" key="1">
    <source>
        <dbReference type="ARBA" id="ARBA00010541"/>
    </source>
</evidence>
<dbReference type="InterPro" id="IPR001478">
    <property type="entry name" value="PDZ"/>
</dbReference>
<evidence type="ECO:0000259" key="5">
    <source>
        <dbReference type="PROSITE" id="PS50106"/>
    </source>
</evidence>
<dbReference type="Proteomes" id="UP001325248">
    <property type="component" value="Chromosome"/>
</dbReference>
<dbReference type="Gene3D" id="2.40.10.10">
    <property type="entry name" value="Trypsin-like serine proteases"/>
    <property type="match status" value="2"/>
</dbReference>
<dbReference type="SUPFAM" id="SSF50156">
    <property type="entry name" value="PDZ domain-like"/>
    <property type="match status" value="1"/>
</dbReference>
<keyword evidence="7" id="KW-1185">Reference proteome</keyword>
<reference evidence="6" key="1">
    <citation type="submission" date="2023-10" db="EMBL/GenBank/DDBJ databases">
        <title>Genome sequence of Blautia coccoides DSM 935.</title>
        <authorList>
            <person name="Boeer T."/>
            <person name="Bengelsdorf F.R."/>
            <person name="Daniel R."/>
            <person name="Poehlein A."/>
        </authorList>
    </citation>
    <scope>NUCLEOTIDE SEQUENCE [LARGE SCALE GENOMIC DNA]</scope>
    <source>
        <strain evidence="6">DSM 935</strain>
    </source>
</reference>
<gene>
    <name evidence="6" type="ORF">BLCOC_15070</name>
</gene>
<dbReference type="InterPro" id="IPR051201">
    <property type="entry name" value="Chloro_Bact_Ser_Proteases"/>
</dbReference>
<comment type="similarity">
    <text evidence="1">Belongs to the peptidase S1C family.</text>
</comment>
<evidence type="ECO:0000256" key="2">
    <source>
        <dbReference type="ARBA" id="ARBA00022670"/>
    </source>
</evidence>
<organism evidence="6 7">
    <name type="scientific">Blautia producta</name>
    <dbReference type="NCBI Taxonomy" id="33035"/>
    <lineage>
        <taxon>Bacteria</taxon>
        <taxon>Bacillati</taxon>
        <taxon>Bacillota</taxon>
        <taxon>Clostridia</taxon>
        <taxon>Lachnospirales</taxon>
        <taxon>Lachnospiraceae</taxon>
        <taxon>Blautia</taxon>
    </lineage>
</organism>
<evidence type="ECO:0000313" key="7">
    <source>
        <dbReference type="Proteomes" id="UP001325248"/>
    </source>
</evidence>
<dbReference type="InterPro" id="IPR001940">
    <property type="entry name" value="Peptidase_S1C"/>
</dbReference>
<feature type="compositionally biased region" description="Basic and acidic residues" evidence="4">
    <location>
        <begin position="129"/>
        <end position="148"/>
    </location>
</feature>
<keyword evidence="3" id="KW-0378">Hydrolase</keyword>
<dbReference type="InterPro" id="IPR036034">
    <property type="entry name" value="PDZ_sf"/>
</dbReference>
<dbReference type="InterPro" id="IPR043504">
    <property type="entry name" value="Peptidase_S1_PA_chymotrypsin"/>
</dbReference>
<feature type="compositionally biased region" description="Polar residues" evidence="4">
    <location>
        <begin position="324"/>
        <end position="336"/>
    </location>
</feature>
<protein>
    <recommendedName>
        <fullName evidence="5">PDZ domain-containing protein</fullName>
    </recommendedName>
</protein>
<feature type="compositionally biased region" description="Low complexity" evidence="4">
    <location>
        <begin position="61"/>
        <end position="77"/>
    </location>
</feature>
<accession>A0ABZ0U7G1</accession>
<evidence type="ECO:0000256" key="3">
    <source>
        <dbReference type="ARBA" id="ARBA00022801"/>
    </source>
</evidence>
<dbReference type="Pfam" id="PF13365">
    <property type="entry name" value="Trypsin_2"/>
    <property type="match status" value="1"/>
</dbReference>
<feature type="region of interest" description="Disordered" evidence="4">
    <location>
        <begin position="218"/>
        <end position="237"/>
    </location>
</feature>
<proteinExistence type="inferred from homology"/>
<dbReference type="Pfam" id="PF13180">
    <property type="entry name" value="PDZ_2"/>
    <property type="match status" value="1"/>
</dbReference>
<dbReference type="PANTHER" id="PTHR43343:SF3">
    <property type="entry name" value="PROTEASE DO-LIKE 8, CHLOROPLASTIC"/>
    <property type="match status" value="1"/>
</dbReference>
<evidence type="ECO:0000313" key="6">
    <source>
        <dbReference type="EMBL" id="WPX73166.1"/>
    </source>
</evidence>
<dbReference type="PROSITE" id="PS50106">
    <property type="entry name" value="PDZ"/>
    <property type="match status" value="1"/>
</dbReference>
<feature type="compositionally biased region" description="Basic and acidic residues" evidence="4">
    <location>
        <begin position="1"/>
        <end position="22"/>
    </location>
</feature>
<dbReference type="PANTHER" id="PTHR43343">
    <property type="entry name" value="PEPTIDASE S12"/>
    <property type="match status" value="1"/>
</dbReference>
<dbReference type="SMART" id="SM00228">
    <property type="entry name" value="PDZ"/>
    <property type="match status" value="1"/>
</dbReference>
<feature type="region of interest" description="Disordered" evidence="4">
    <location>
        <begin position="324"/>
        <end position="348"/>
    </location>
</feature>
<feature type="compositionally biased region" description="Low complexity" evidence="4">
    <location>
        <begin position="89"/>
        <end position="103"/>
    </location>
</feature>
<dbReference type="InterPro" id="IPR009003">
    <property type="entry name" value="Peptidase_S1_PA"/>
</dbReference>
<evidence type="ECO:0000256" key="4">
    <source>
        <dbReference type="SAM" id="MobiDB-lite"/>
    </source>
</evidence>
<dbReference type="CDD" id="cd06779">
    <property type="entry name" value="cpPDZ_Deg_HtrA-like"/>
    <property type="match status" value="1"/>
</dbReference>